<evidence type="ECO:0000259" key="5">
    <source>
        <dbReference type="Pfam" id="PF00496"/>
    </source>
</evidence>
<evidence type="ECO:0000256" key="2">
    <source>
        <dbReference type="ARBA" id="ARBA00005695"/>
    </source>
</evidence>
<organism evidence="6 7">
    <name type="scientific">Aquamicrobium defluvii</name>
    <dbReference type="NCBI Taxonomy" id="69279"/>
    <lineage>
        <taxon>Bacteria</taxon>
        <taxon>Pseudomonadati</taxon>
        <taxon>Pseudomonadota</taxon>
        <taxon>Alphaproteobacteria</taxon>
        <taxon>Hyphomicrobiales</taxon>
        <taxon>Phyllobacteriaceae</taxon>
        <taxon>Aquamicrobium</taxon>
    </lineage>
</organism>
<dbReference type="AlphaFoldDB" id="A0A4R6YB95"/>
<dbReference type="GO" id="GO:0043190">
    <property type="term" value="C:ATP-binding cassette (ABC) transporter complex"/>
    <property type="evidence" value="ECO:0007669"/>
    <property type="project" value="InterPro"/>
</dbReference>
<dbReference type="Proteomes" id="UP000294958">
    <property type="component" value="Unassembled WGS sequence"/>
</dbReference>
<dbReference type="Gene3D" id="3.90.76.10">
    <property type="entry name" value="Dipeptide-binding Protein, Domain 1"/>
    <property type="match status" value="1"/>
</dbReference>
<dbReference type="PANTHER" id="PTHR30290:SF38">
    <property type="entry name" value="D,D-DIPEPTIDE-BINDING PERIPLASMIC PROTEIN DDPA-RELATED"/>
    <property type="match status" value="1"/>
</dbReference>
<accession>A0A4R6YB95</accession>
<dbReference type="Pfam" id="PF00496">
    <property type="entry name" value="SBP_bac_5"/>
    <property type="match status" value="1"/>
</dbReference>
<reference evidence="6 7" key="1">
    <citation type="submission" date="2019-03" db="EMBL/GenBank/DDBJ databases">
        <title>Genomic Encyclopedia of Type Strains, Phase IV (KMG-IV): sequencing the most valuable type-strain genomes for metagenomic binning, comparative biology and taxonomic classification.</title>
        <authorList>
            <person name="Goeker M."/>
        </authorList>
    </citation>
    <scope>NUCLEOTIDE SEQUENCE [LARGE SCALE GENOMIC DNA]</scope>
    <source>
        <strain evidence="6 7">DSM 11603</strain>
    </source>
</reference>
<dbReference type="PROSITE" id="PS01040">
    <property type="entry name" value="SBP_BACTERIAL_5"/>
    <property type="match status" value="1"/>
</dbReference>
<dbReference type="Gene3D" id="3.40.190.10">
    <property type="entry name" value="Periplasmic binding protein-like II"/>
    <property type="match status" value="1"/>
</dbReference>
<dbReference type="InterPro" id="IPR000914">
    <property type="entry name" value="SBP_5_dom"/>
</dbReference>
<evidence type="ECO:0000313" key="6">
    <source>
        <dbReference type="EMBL" id="TDR32873.1"/>
    </source>
</evidence>
<evidence type="ECO:0000313" key="7">
    <source>
        <dbReference type="Proteomes" id="UP000294958"/>
    </source>
</evidence>
<evidence type="ECO:0000256" key="3">
    <source>
        <dbReference type="ARBA" id="ARBA00022729"/>
    </source>
</evidence>
<keyword evidence="7" id="KW-1185">Reference proteome</keyword>
<keyword evidence="3 4" id="KW-0732">Signal</keyword>
<proteinExistence type="inferred from homology"/>
<dbReference type="Gene3D" id="3.10.105.10">
    <property type="entry name" value="Dipeptide-binding Protein, Domain 3"/>
    <property type="match status" value="1"/>
</dbReference>
<dbReference type="PIRSF" id="PIRSF002741">
    <property type="entry name" value="MppA"/>
    <property type="match status" value="1"/>
</dbReference>
<dbReference type="InterPro" id="IPR023765">
    <property type="entry name" value="SBP_5_CS"/>
</dbReference>
<dbReference type="OrthoDB" id="9803988at2"/>
<dbReference type="GO" id="GO:0030288">
    <property type="term" value="C:outer membrane-bounded periplasmic space"/>
    <property type="evidence" value="ECO:0007669"/>
    <property type="project" value="UniProtKB-ARBA"/>
</dbReference>
<dbReference type="EMBL" id="SNZF01000025">
    <property type="protein sequence ID" value="TDR32873.1"/>
    <property type="molecule type" value="Genomic_DNA"/>
</dbReference>
<dbReference type="InterPro" id="IPR039424">
    <property type="entry name" value="SBP_5"/>
</dbReference>
<feature type="chain" id="PRO_5020229860" evidence="4">
    <location>
        <begin position="20"/>
        <end position="501"/>
    </location>
</feature>
<comment type="subcellular location">
    <subcellularLocation>
        <location evidence="1">Periplasm</location>
    </subcellularLocation>
</comment>
<dbReference type="GO" id="GO:1904680">
    <property type="term" value="F:peptide transmembrane transporter activity"/>
    <property type="evidence" value="ECO:0007669"/>
    <property type="project" value="TreeGrafter"/>
</dbReference>
<comment type="caution">
    <text evidence="6">The sequence shown here is derived from an EMBL/GenBank/DDBJ whole genome shotgun (WGS) entry which is preliminary data.</text>
</comment>
<name>A0A4R6YB95_9HYPH</name>
<gene>
    <name evidence="6" type="ORF">DES43_1253</name>
</gene>
<protein>
    <submittedName>
        <fullName evidence="6">Peptide/nickel transport system substrate-binding protein</fullName>
    </submittedName>
</protein>
<evidence type="ECO:0000256" key="1">
    <source>
        <dbReference type="ARBA" id="ARBA00004418"/>
    </source>
</evidence>
<dbReference type="GO" id="GO:0015833">
    <property type="term" value="P:peptide transport"/>
    <property type="evidence" value="ECO:0007669"/>
    <property type="project" value="TreeGrafter"/>
</dbReference>
<evidence type="ECO:0000256" key="4">
    <source>
        <dbReference type="SAM" id="SignalP"/>
    </source>
</evidence>
<feature type="signal peptide" evidence="4">
    <location>
        <begin position="1"/>
        <end position="19"/>
    </location>
</feature>
<feature type="domain" description="Solute-binding protein family 5" evidence="5">
    <location>
        <begin position="72"/>
        <end position="420"/>
    </location>
</feature>
<dbReference type="PANTHER" id="PTHR30290">
    <property type="entry name" value="PERIPLASMIC BINDING COMPONENT OF ABC TRANSPORTER"/>
    <property type="match status" value="1"/>
</dbReference>
<comment type="similarity">
    <text evidence="2">Belongs to the bacterial solute-binding protein 5 family.</text>
</comment>
<dbReference type="SUPFAM" id="SSF53850">
    <property type="entry name" value="Periplasmic binding protein-like II"/>
    <property type="match status" value="1"/>
</dbReference>
<sequence>MFKSLMLIALLALPTMASAQEAPSIRVAVPATLATLDPGMALGNAGFSVSHNAFDTLVKRNFLSNDEYTGKEFIPGLASNWERQDDLTMIFTLRDGVKFQNGEPLTADDVKFSIDRILDPDSLYVNARNHLSNIASIDVIDDKTVKVVTKIPDAAILDLMAYPGTSIVSKAYYEKVGFESFGQQPIGTGPYKIVSYTPDQALKFVAFADYWDGAPPAASLTFNIVPEVAARITALANGEVDIATSIPPDQIAAVDQLDGVSVESVLVNSHVLYYNTFAPFMNKKLRQAMNLAIDRELLGQALWMGMAKMLPSHQYAEWGPLYNADRPGFPYDPDKAKKLIAESGYKGEEIVFHSHPVYYTNGLAEAEAIVEMWRKVGLNARVQVNERWDAVKTDDPTFGARNSSDWTILSDPAATIGWTWGIAAKWKDKAAFEALAVDARSALDPEKRRDLYQQMLDLFEDEAPGTVLFRVREAVGVSDKIDWHPFTNYIMDFRKEALSFR</sequence>
<dbReference type="RefSeq" id="WP_133675828.1">
    <property type="nucleotide sequence ID" value="NZ_KK073903.1"/>
</dbReference>
<dbReference type="InterPro" id="IPR030678">
    <property type="entry name" value="Peptide/Ni-bd"/>
</dbReference>